<evidence type="ECO:0000259" key="8">
    <source>
        <dbReference type="Pfam" id="PF00588"/>
    </source>
</evidence>
<comment type="catalytic activity">
    <reaction evidence="7">
        <text>guanosine(18) in tRNA + S-adenosyl-L-methionine = 2'-O-methylguanosine(18) in tRNA + S-adenosyl-L-homocysteine + H(+)</text>
        <dbReference type="Rhea" id="RHEA:20077"/>
        <dbReference type="Rhea" id="RHEA-COMP:10190"/>
        <dbReference type="Rhea" id="RHEA-COMP:10192"/>
        <dbReference type="ChEBI" id="CHEBI:15378"/>
        <dbReference type="ChEBI" id="CHEBI:57856"/>
        <dbReference type="ChEBI" id="CHEBI:59789"/>
        <dbReference type="ChEBI" id="CHEBI:74269"/>
        <dbReference type="ChEBI" id="CHEBI:74445"/>
        <dbReference type="EC" id="2.1.1.34"/>
    </reaction>
</comment>
<dbReference type="InterPro" id="IPR001537">
    <property type="entry name" value="SpoU_MeTrfase"/>
</dbReference>
<feature type="binding site" evidence="7">
    <location>
        <position position="161"/>
    </location>
    <ligand>
        <name>S-adenosyl-L-methionine</name>
        <dbReference type="ChEBI" id="CHEBI:59789"/>
    </ligand>
</feature>
<sequence>MNDKKILEYLQEYLTPRRKSLFEKVLAQRTNHLTVVAQDVYQLHNTSAVVRSCDVFGIQNIHVIEEKIPRRIDKEIAMGAQKWVDINRYSSTSDCVQKLKNDGYRIIATSPHDDSVMLDDFDISSPAALFFGTEKDGLSEEILKEADSTIKIPMVGFTESLNISVSAAIILQALTSKLKSSDVKWQLSDEEKAKMLLKWTKKSIKNSEQIIERYLNQ</sequence>
<dbReference type="GO" id="GO:0141100">
    <property type="term" value="F:tRNA (guanine(18)-2'-O)-methyltransferase activity"/>
    <property type="evidence" value="ECO:0007669"/>
    <property type="project" value="UniProtKB-UniRule"/>
</dbReference>
<keyword evidence="2 7" id="KW-0489">Methyltransferase</keyword>
<keyword evidence="5 7" id="KW-0819">tRNA processing</keyword>
<evidence type="ECO:0000256" key="1">
    <source>
        <dbReference type="ARBA" id="ARBA00022555"/>
    </source>
</evidence>
<evidence type="ECO:0000313" key="9">
    <source>
        <dbReference type="EMBL" id="MCH4822924.1"/>
    </source>
</evidence>
<evidence type="ECO:0000256" key="3">
    <source>
        <dbReference type="ARBA" id="ARBA00022679"/>
    </source>
</evidence>
<dbReference type="HAMAP" id="MF_02060">
    <property type="entry name" value="tRNA_methyltr_TrmH"/>
    <property type="match status" value="1"/>
</dbReference>
<comment type="caution">
    <text evidence="7">Lacks conserved residue(s) required for the propagation of feature annotation.</text>
</comment>
<feature type="binding site" evidence="7">
    <location>
        <position position="152"/>
    </location>
    <ligand>
        <name>S-adenosyl-L-methionine</name>
        <dbReference type="ChEBI" id="CHEBI:59789"/>
    </ligand>
</feature>
<dbReference type="SUPFAM" id="SSF75217">
    <property type="entry name" value="alpha/beta knot"/>
    <property type="match status" value="1"/>
</dbReference>
<keyword evidence="4 7" id="KW-0949">S-adenosyl-L-methionine</keyword>
<keyword evidence="3 7" id="KW-0808">Transferase</keyword>
<evidence type="ECO:0000256" key="2">
    <source>
        <dbReference type="ARBA" id="ARBA00022603"/>
    </source>
</evidence>
<dbReference type="Gene3D" id="3.40.1280.10">
    <property type="match status" value="1"/>
</dbReference>
<gene>
    <name evidence="7" type="primary">trmH</name>
    <name evidence="9" type="ORF">ML462_07030</name>
</gene>
<dbReference type="PANTHER" id="PTHR43453">
    <property type="entry name" value="RRNA METHYLASE-LIKE"/>
    <property type="match status" value="1"/>
</dbReference>
<keyword evidence="1 7" id="KW-0820">tRNA-binding</keyword>
<dbReference type="Proteomes" id="UP001139226">
    <property type="component" value="Unassembled WGS sequence"/>
</dbReference>
<dbReference type="RefSeq" id="WP_240713533.1">
    <property type="nucleotide sequence ID" value="NZ_JAKVTV010000002.1"/>
</dbReference>
<evidence type="ECO:0000256" key="4">
    <source>
        <dbReference type="ARBA" id="ARBA00022691"/>
    </source>
</evidence>
<dbReference type="InterPro" id="IPR029028">
    <property type="entry name" value="Alpha/beta_knot_MTases"/>
</dbReference>
<dbReference type="CDD" id="cd18092">
    <property type="entry name" value="SpoU-like_TrmH"/>
    <property type="match status" value="1"/>
</dbReference>
<dbReference type="EMBL" id="JAKVTV010000002">
    <property type="protein sequence ID" value="MCH4822924.1"/>
    <property type="molecule type" value="Genomic_DNA"/>
</dbReference>
<comment type="similarity">
    <text evidence="7">Belongs to the class IV-like SAM-binding methyltransferase superfamily. RNA methyltransferase TrmH family.</text>
</comment>
<comment type="caution">
    <text evidence="9">The sequence shown here is derived from an EMBL/GenBank/DDBJ whole genome shotgun (WGS) entry which is preliminary data.</text>
</comment>
<keyword evidence="10" id="KW-1185">Reference proteome</keyword>
<dbReference type="PANTHER" id="PTHR43453:SF1">
    <property type="entry name" value="TRNA_RRNA METHYLTRANSFERASE SPOU TYPE DOMAIN-CONTAINING PROTEIN"/>
    <property type="match status" value="1"/>
</dbReference>
<evidence type="ECO:0000256" key="6">
    <source>
        <dbReference type="ARBA" id="ARBA00022884"/>
    </source>
</evidence>
<organism evidence="9 10">
    <name type="scientific">Christiangramia lutea</name>
    <dbReference type="NCBI Taxonomy" id="1607951"/>
    <lineage>
        <taxon>Bacteria</taxon>
        <taxon>Pseudomonadati</taxon>
        <taxon>Bacteroidota</taxon>
        <taxon>Flavobacteriia</taxon>
        <taxon>Flavobacteriales</taxon>
        <taxon>Flavobacteriaceae</taxon>
        <taxon>Christiangramia</taxon>
    </lineage>
</organism>
<dbReference type="GO" id="GO:0002938">
    <property type="term" value="P:tRNA guanine ribose methylation"/>
    <property type="evidence" value="ECO:0007669"/>
    <property type="project" value="UniProtKB-UniRule"/>
</dbReference>
<accession>A0A9X2A8U1</accession>
<dbReference type="GO" id="GO:0000049">
    <property type="term" value="F:tRNA binding"/>
    <property type="evidence" value="ECO:0007669"/>
    <property type="project" value="UniProtKB-UniRule"/>
</dbReference>
<reference evidence="9" key="1">
    <citation type="submission" date="2022-03" db="EMBL/GenBank/DDBJ databases">
        <title>Gramella crocea sp. nov., isolated from activated sludge of a seafood processing plant.</title>
        <authorList>
            <person name="Zhang X."/>
        </authorList>
    </citation>
    <scope>NUCLEOTIDE SEQUENCE</scope>
    <source>
        <strain evidence="9">YJ019</strain>
    </source>
</reference>
<evidence type="ECO:0000313" key="10">
    <source>
        <dbReference type="Proteomes" id="UP001139226"/>
    </source>
</evidence>
<keyword evidence="6 7" id="KW-0694">RNA-binding</keyword>
<dbReference type="Pfam" id="PF00588">
    <property type="entry name" value="SpoU_methylase"/>
    <property type="match status" value="1"/>
</dbReference>
<evidence type="ECO:0000256" key="5">
    <source>
        <dbReference type="ARBA" id="ARBA00022694"/>
    </source>
</evidence>
<dbReference type="AlphaFoldDB" id="A0A9X2A8U1"/>
<comment type="function">
    <text evidence="7">Catalyzes the 2'-O methylation of guanosine at position 18 in tRNA.</text>
</comment>
<proteinExistence type="inferred from homology"/>
<evidence type="ECO:0000256" key="7">
    <source>
        <dbReference type="HAMAP-Rule" id="MF_02060"/>
    </source>
</evidence>
<dbReference type="InterPro" id="IPR029026">
    <property type="entry name" value="tRNA_m1G_MTases_N"/>
</dbReference>
<feature type="binding site" evidence="7">
    <location>
        <position position="109"/>
    </location>
    <ligand>
        <name>S-adenosyl-L-methionine</name>
        <dbReference type="ChEBI" id="CHEBI:59789"/>
    </ligand>
</feature>
<dbReference type="InterPro" id="IPR033671">
    <property type="entry name" value="TrmH"/>
</dbReference>
<protein>
    <recommendedName>
        <fullName evidence="7">tRNA (guanosine(18)-2'-O)-methyltransferase</fullName>
        <ecNumber evidence="7">2.1.1.34</ecNumber>
    </recommendedName>
    <alternativeName>
        <fullName evidence="7">tRNA [Gm18] methyltransferase</fullName>
    </alternativeName>
</protein>
<name>A0A9X2A8U1_9FLAO</name>
<dbReference type="EC" id="2.1.1.34" evidence="7"/>
<feature type="domain" description="tRNA/rRNA methyltransferase SpoU type" evidence="8">
    <location>
        <begin position="33"/>
        <end position="171"/>
    </location>
</feature>